<keyword evidence="1" id="KW-0805">Transcription regulation</keyword>
<accession>A0ABW3S5I3</accession>
<dbReference type="PANTHER" id="PTHR30204">
    <property type="entry name" value="REDOX-CYCLING DRUG-SENSING TRANSCRIPTIONAL ACTIVATOR SOXR"/>
    <property type="match status" value="1"/>
</dbReference>
<keyword evidence="2" id="KW-0238">DNA-binding</keyword>
<evidence type="ECO:0000313" key="5">
    <source>
        <dbReference type="EMBL" id="MFD1179440.1"/>
    </source>
</evidence>
<dbReference type="Pfam" id="PF14526">
    <property type="entry name" value="Cass2"/>
    <property type="match status" value="1"/>
</dbReference>
<dbReference type="PROSITE" id="PS00552">
    <property type="entry name" value="HTH_MERR_1"/>
    <property type="match status" value="1"/>
</dbReference>
<dbReference type="Pfam" id="PF13411">
    <property type="entry name" value="MerR_1"/>
    <property type="match status" value="1"/>
</dbReference>
<dbReference type="InterPro" id="IPR009061">
    <property type="entry name" value="DNA-bd_dom_put_sf"/>
</dbReference>
<dbReference type="Gene3D" id="3.20.80.10">
    <property type="entry name" value="Regulatory factor, effector binding domain"/>
    <property type="match status" value="1"/>
</dbReference>
<feature type="domain" description="HTH merR-type" evidence="4">
    <location>
        <begin position="5"/>
        <end position="72"/>
    </location>
</feature>
<dbReference type="SMART" id="SM00422">
    <property type="entry name" value="HTH_MERR"/>
    <property type="match status" value="1"/>
</dbReference>
<protein>
    <submittedName>
        <fullName evidence="5">Effector binding domain-containing protein</fullName>
    </submittedName>
</protein>
<dbReference type="InterPro" id="IPR011256">
    <property type="entry name" value="Reg_factor_effector_dom_sf"/>
</dbReference>
<dbReference type="CDD" id="cd00592">
    <property type="entry name" value="HTH_MerR-like"/>
    <property type="match status" value="1"/>
</dbReference>
<evidence type="ECO:0000256" key="2">
    <source>
        <dbReference type="ARBA" id="ARBA00023125"/>
    </source>
</evidence>
<dbReference type="InterPro" id="IPR000551">
    <property type="entry name" value="MerR-type_HTH_dom"/>
</dbReference>
<keyword evidence="6" id="KW-1185">Reference proteome</keyword>
<dbReference type="SUPFAM" id="SSF46955">
    <property type="entry name" value="Putative DNA-binding domain"/>
    <property type="match status" value="1"/>
</dbReference>
<dbReference type="PANTHER" id="PTHR30204:SF94">
    <property type="entry name" value="HEAVY METAL-DEPENDENT TRANSCRIPTIONAL REGULATOR HI_0293-RELATED"/>
    <property type="match status" value="1"/>
</dbReference>
<dbReference type="Gene3D" id="1.10.1660.10">
    <property type="match status" value="1"/>
</dbReference>
<dbReference type="RefSeq" id="WP_379321865.1">
    <property type="nucleotide sequence ID" value="NZ_JBHTLM010000031.1"/>
</dbReference>
<proteinExistence type="predicted"/>
<organism evidence="5 6">
    <name type="scientific">Paenibacillus puldeungensis</name>
    <dbReference type="NCBI Taxonomy" id="696536"/>
    <lineage>
        <taxon>Bacteria</taxon>
        <taxon>Bacillati</taxon>
        <taxon>Bacillota</taxon>
        <taxon>Bacilli</taxon>
        <taxon>Bacillales</taxon>
        <taxon>Paenibacillaceae</taxon>
        <taxon>Paenibacillus</taxon>
    </lineage>
</organism>
<keyword evidence="3" id="KW-0804">Transcription</keyword>
<evidence type="ECO:0000256" key="3">
    <source>
        <dbReference type="ARBA" id="ARBA00023163"/>
    </source>
</evidence>
<dbReference type="InterPro" id="IPR047057">
    <property type="entry name" value="MerR_fam"/>
</dbReference>
<reference evidence="6" key="1">
    <citation type="journal article" date="2019" name="Int. J. Syst. Evol. Microbiol.">
        <title>The Global Catalogue of Microorganisms (GCM) 10K type strain sequencing project: providing services to taxonomists for standard genome sequencing and annotation.</title>
        <authorList>
            <consortium name="The Broad Institute Genomics Platform"/>
            <consortium name="The Broad Institute Genome Sequencing Center for Infectious Disease"/>
            <person name="Wu L."/>
            <person name="Ma J."/>
        </authorList>
    </citation>
    <scope>NUCLEOTIDE SEQUENCE [LARGE SCALE GENOMIC DNA]</scope>
    <source>
        <strain evidence="6">CCUG 59189</strain>
    </source>
</reference>
<dbReference type="EMBL" id="JBHTLM010000031">
    <property type="protein sequence ID" value="MFD1179440.1"/>
    <property type="molecule type" value="Genomic_DNA"/>
</dbReference>
<dbReference type="InterPro" id="IPR029441">
    <property type="entry name" value="Cass2"/>
</dbReference>
<evidence type="ECO:0000313" key="6">
    <source>
        <dbReference type="Proteomes" id="UP001597262"/>
    </source>
</evidence>
<evidence type="ECO:0000256" key="1">
    <source>
        <dbReference type="ARBA" id="ARBA00023015"/>
    </source>
</evidence>
<gene>
    <name evidence="5" type="ORF">ACFQ3W_24525</name>
</gene>
<dbReference type="Proteomes" id="UP001597262">
    <property type="component" value="Unassembled WGS sequence"/>
</dbReference>
<name>A0ABW3S5I3_9BACL</name>
<dbReference type="PROSITE" id="PS50937">
    <property type="entry name" value="HTH_MERR_2"/>
    <property type="match status" value="1"/>
</dbReference>
<evidence type="ECO:0000259" key="4">
    <source>
        <dbReference type="PROSITE" id="PS50937"/>
    </source>
</evidence>
<sequence length="329" mass="37732">MGLQTISQVSKGLNISTRTLRYYEQIGLVNSVKKDDYAYRTYDEAAIRRLEQIIVLRKLRIPLKQIVLILESDNISEVIAAFEQNLTEVDSEISALSTIKSILNRFITHLNENMHVGIKLNLLDDASILNIVNSLTVTKAKFKEERSMEDLNQANHRLRKLRDTDVRIVYLPPATVAAIHCVGRLAEIESGNLLGKFVRDHHLAQIKPDLRHFGFNHPEGEKPDGSDHGYERWVTIPEHMEVQKPFLKKHFQGGLYAAHMIPMGAFEEWGLLSDWAMNSAKYEMHLGDQEIYYGLLEEHLNYINTYSLSPDDSTQQIDLLLPIKEKMVL</sequence>
<comment type="caution">
    <text evidence="5">The sequence shown here is derived from an EMBL/GenBank/DDBJ whole genome shotgun (WGS) entry which is preliminary data.</text>
</comment>